<dbReference type="RefSeq" id="WP_150902843.1">
    <property type="nucleotide sequence ID" value="NZ_VTWT01000002.1"/>
</dbReference>
<proteinExistence type="predicted"/>
<protein>
    <submittedName>
        <fullName evidence="3">T9SS type A sorting domain-containing protein</fullName>
    </submittedName>
</protein>
<dbReference type="InterPro" id="IPR044023">
    <property type="entry name" value="Ig_7"/>
</dbReference>
<dbReference type="NCBIfam" id="TIGR04183">
    <property type="entry name" value="Por_Secre_tail"/>
    <property type="match status" value="1"/>
</dbReference>
<feature type="domain" description="Secretion system C-terminal sorting" evidence="1">
    <location>
        <begin position="1649"/>
        <end position="1722"/>
    </location>
</feature>
<dbReference type="EMBL" id="VTWT01000002">
    <property type="protein sequence ID" value="KAA9340916.1"/>
    <property type="molecule type" value="Genomic_DNA"/>
</dbReference>
<sequence>MQKQLPQKFRARSSKMARLLKRFGKVSAVAGGLLLGTTLNPTNLIAQSIQNNYDFSASSGTFTPLGASATQMPLVKADGYLSPATPIGFTFNFDGVDYSNFRVSSDGYISFGTSSTNTATNDLAATTAARRPLLAPLWDDLDGKATGGSNAAYEVTGTAGSRVFTYEWLNWEFNWSSNAPVISFQVKLYEGSNKIEFIYRPESGSVNSGGASVGIAGVGTGLGNFISLNNLSTNPSASYTTETTNISSKPAAGQTYTFTRVVPSAIDIATTGLVAPSATPSGCFGPNQTVQVSIKNNGTAPLNFATTPVTVNASGTVGTATTTFPPVTVNSGTLAPGASQTVTVSTTYNMSTAGTYTFNAAATVAGDGRASNDAMVPATVTLDSRQVPSLLTLPQVVQFDGFTGSNLATVYPGWTEASGTTPSGTTSNWTSDDFGNVTGGLHGIAARINLDAASDNVWIISPKFTPTATTALRFDLALTNWNGTSAATMGSDDELRIMVSTDCGATYSAIRTFNASTPISNTGQSELISLASYAGQDILVAFYATEGTVNDPEDNDLFIDNIILGTPATNDLGVTALVNPVSTGCYGNAENVTVTIRNNGSSPINFATNNATVRVNTSGATAAALTATVNTGTLAAGATQNVSVGTINMLATGTYNLKAFTSINGDTDNYNDTITIARSVAPRVTLPQVVWFDGFTGSNLATVYPGWTEASGTTPSGTTSNWTSDDFGNVTGGLHGIAARINLDAASDNVWIISPKFTPTATTALRFDLALTNWNGTSAATMGSDDELRIMVSTDCGATYSAIRTFNASTPISNTGQSELISLASYAGQDILVAFYATEGTVNDPEDNDLFIDNIILGTPATNDLGVTALVNPVSTGCYGNAENVTVTIRNNGSSPINFATNNATVRVNTSGATAAALTATVNTGTLAAGATQNVSVGTINMLATGTYSFKAFTSINGDTDTYNDTLQQVTRTVAPTLALPQKVDFNSFTGANLASTAAGWYEASGASPSGTTSSWTSSATAQTTALGSVTAKINFPTSTATTRTEWIISPKVPVTTASQLQLKAAVTGSGTATAGTMNPSDTLFIMYSTNCGVSFSKVGTITSADNLNGTLQTFNFSLASLAGQDVIFGLYAKNGTPRPAAAYDLHIDDVIIRNQFANDLSPIIVKTSKSACGLTSSEQVCIVVRNEGTAVQSNIPVSYRINNGVAVNEILAGPIQPGDTLRHCFTANANFAAGGTYNLKLYTGLSSELYTSNDTITYSLTSYNPVFTASNVNTCGSGPVTLTATASNNTTINWYTSSTGGTPVSTGLTYSPTVTANTTYYVEAIASGTEYTGRTSTIGGDGSFAGSGGIKFNANSAFTLQSVVVYPNSAAGGTLVINLKDAANAVIATTSYTVPGSTSLKPVTVPLNFSVPAGTGYTLEQTAAVELIRDFAPASGSYYPITSANGAVTLTDGTIAGYYYYFFNWAISNTCASNLVPVTVTVNAAPAIPTVTAGGATTFCAGGSVALTAASTTAGATYEWFLNGTVIPNANSATYNANASGSYTVVALTNGCPSAASTATVVTVNAAPATPTVTQNGNVLTSSATTGNQWFLNGTAIPGATSATYTATANGSYTVVVTTNGCDSAPSAAVVVGISGIADALAGMSVDVYPNPATGSFNVKLKGYQKDATVVLYNLAGQQIAAEKVTAEGNAKNISLKGLAAGTYLLKVTSEKGVQVTRLIVQ</sequence>
<evidence type="ECO:0000313" key="3">
    <source>
        <dbReference type="EMBL" id="KAA9340916.1"/>
    </source>
</evidence>
<evidence type="ECO:0000259" key="2">
    <source>
        <dbReference type="Pfam" id="PF19081"/>
    </source>
</evidence>
<evidence type="ECO:0000313" key="4">
    <source>
        <dbReference type="Proteomes" id="UP000326570"/>
    </source>
</evidence>
<comment type="caution">
    <text evidence="3">The sequence shown here is derived from an EMBL/GenBank/DDBJ whole genome shotgun (WGS) entry which is preliminary data.</text>
</comment>
<dbReference type="Gene3D" id="2.60.40.10">
    <property type="entry name" value="Immunoglobulins"/>
    <property type="match status" value="1"/>
</dbReference>
<dbReference type="Gene3D" id="2.60.120.260">
    <property type="entry name" value="Galactose-binding domain-like"/>
    <property type="match status" value="1"/>
</dbReference>
<dbReference type="Pfam" id="PF18962">
    <property type="entry name" value="Por_Secre_tail"/>
    <property type="match status" value="1"/>
</dbReference>
<organism evidence="3 4">
    <name type="scientific">Adhaeribacter soli</name>
    <dbReference type="NCBI Taxonomy" id="2607655"/>
    <lineage>
        <taxon>Bacteria</taxon>
        <taxon>Pseudomonadati</taxon>
        <taxon>Bacteroidota</taxon>
        <taxon>Cytophagia</taxon>
        <taxon>Cytophagales</taxon>
        <taxon>Hymenobacteraceae</taxon>
        <taxon>Adhaeribacter</taxon>
    </lineage>
</organism>
<dbReference type="Pfam" id="PF19081">
    <property type="entry name" value="Ig_7"/>
    <property type="match status" value="2"/>
</dbReference>
<dbReference type="InterPro" id="IPR026444">
    <property type="entry name" value="Secre_tail"/>
</dbReference>
<keyword evidence="4" id="KW-1185">Reference proteome</keyword>
<evidence type="ECO:0000259" key="1">
    <source>
        <dbReference type="Pfam" id="PF18962"/>
    </source>
</evidence>
<reference evidence="3 4" key="1">
    <citation type="submission" date="2019-09" db="EMBL/GenBank/DDBJ databases">
        <title>Genome sequence of Adhaeribacter sp. M2.</title>
        <authorList>
            <person name="Srinivasan S."/>
        </authorList>
    </citation>
    <scope>NUCLEOTIDE SEQUENCE [LARGE SCALE GENOMIC DNA]</scope>
    <source>
        <strain evidence="3 4">M2</strain>
    </source>
</reference>
<gene>
    <name evidence="3" type="ORF">F0P94_05680</name>
</gene>
<feature type="domain" description="Ig-like" evidence="2">
    <location>
        <begin position="1266"/>
        <end position="1335"/>
    </location>
</feature>
<dbReference type="Proteomes" id="UP000326570">
    <property type="component" value="Unassembled WGS sequence"/>
</dbReference>
<name>A0A5N1J322_9BACT</name>
<accession>A0A5N1J322</accession>
<dbReference type="InterPro" id="IPR013783">
    <property type="entry name" value="Ig-like_fold"/>
</dbReference>
<feature type="domain" description="Ig-like" evidence="2">
    <location>
        <begin position="1487"/>
        <end position="1566"/>
    </location>
</feature>
<dbReference type="Gene3D" id="2.60.120.200">
    <property type="match status" value="2"/>
</dbReference>